<dbReference type="Pfam" id="PF03749">
    <property type="entry name" value="SfsA"/>
    <property type="match status" value="1"/>
</dbReference>
<dbReference type="Gene3D" id="2.40.50.580">
    <property type="match status" value="1"/>
</dbReference>
<dbReference type="Gene3D" id="3.40.1350.60">
    <property type="match status" value="1"/>
</dbReference>
<protein>
    <submittedName>
        <fullName evidence="4">Sugar fermentation stimulation protein</fullName>
    </submittedName>
</protein>
<dbReference type="NCBIfam" id="TIGR00230">
    <property type="entry name" value="sfsA"/>
    <property type="match status" value="1"/>
</dbReference>
<dbReference type="PANTHER" id="PTHR30545:SF2">
    <property type="entry name" value="SUGAR FERMENTATION STIMULATION PROTEIN A"/>
    <property type="match status" value="1"/>
</dbReference>
<evidence type="ECO:0000259" key="3">
    <source>
        <dbReference type="Pfam" id="PF17746"/>
    </source>
</evidence>
<dbReference type="Pfam" id="PF17746">
    <property type="entry name" value="SfsA_N"/>
    <property type="match status" value="1"/>
</dbReference>
<dbReference type="OrthoDB" id="199134at2759"/>
<feature type="domain" description="SfsA N-terminal OB" evidence="3">
    <location>
        <begin position="58"/>
        <end position="126"/>
    </location>
</feature>
<feature type="region of interest" description="Disordered" evidence="1">
    <location>
        <begin position="1"/>
        <end position="25"/>
    </location>
</feature>
<name>A0A1W0ABH8_9STRA</name>
<evidence type="ECO:0000313" key="5">
    <source>
        <dbReference type="Proteomes" id="UP000243217"/>
    </source>
</evidence>
<dbReference type="GO" id="GO:0003677">
    <property type="term" value="F:DNA binding"/>
    <property type="evidence" value="ECO:0007669"/>
    <property type="project" value="InterPro"/>
</dbReference>
<dbReference type="AlphaFoldDB" id="A0A1W0ABH8"/>
<dbReference type="STRING" id="74557.A0A1W0ABH8"/>
<dbReference type="Proteomes" id="UP000243217">
    <property type="component" value="Unassembled WGS sequence"/>
</dbReference>
<dbReference type="CDD" id="cd22359">
    <property type="entry name" value="SfsA-like_bacterial"/>
    <property type="match status" value="1"/>
</dbReference>
<dbReference type="InterPro" id="IPR005224">
    <property type="entry name" value="SfsA"/>
</dbReference>
<comment type="caution">
    <text evidence="4">The sequence shown here is derived from an EMBL/GenBank/DDBJ whole genome shotgun (WGS) entry which is preliminary data.</text>
</comment>
<proteinExistence type="inferred from homology"/>
<accession>A0A1W0ABH8</accession>
<evidence type="ECO:0000313" key="4">
    <source>
        <dbReference type="EMBL" id="OQS07548.1"/>
    </source>
</evidence>
<evidence type="ECO:0000256" key="1">
    <source>
        <dbReference type="SAM" id="MobiDB-lite"/>
    </source>
</evidence>
<reference evidence="4 5" key="1">
    <citation type="journal article" date="2014" name="Genome Biol. Evol.">
        <title>The secreted proteins of Achlya hypogyna and Thraustotheca clavata identify the ancestral oomycete secretome and reveal gene acquisitions by horizontal gene transfer.</title>
        <authorList>
            <person name="Misner I."/>
            <person name="Blouin N."/>
            <person name="Leonard G."/>
            <person name="Richards T.A."/>
            <person name="Lane C.E."/>
        </authorList>
    </citation>
    <scope>NUCLEOTIDE SEQUENCE [LARGE SCALE GENOMIC DNA]</scope>
    <source>
        <strain evidence="4 5">ATCC 34112</strain>
    </source>
</reference>
<gene>
    <name evidence="4" type="ORF">THRCLA_00435</name>
</gene>
<feature type="domain" description="Sugar fermentation stimulation protein C-terminal" evidence="2">
    <location>
        <begin position="131"/>
        <end position="275"/>
    </location>
</feature>
<dbReference type="PANTHER" id="PTHR30545">
    <property type="entry name" value="SUGAR FERMENTATION STIMULATION PROTEIN A"/>
    <property type="match status" value="1"/>
</dbReference>
<dbReference type="HAMAP" id="MF_00095">
    <property type="entry name" value="SfsA"/>
    <property type="match status" value="1"/>
</dbReference>
<dbReference type="InterPro" id="IPR040452">
    <property type="entry name" value="SfsA_C"/>
</dbReference>
<organism evidence="4 5">
    <name type="scientific">Thraustotheca clavata</name>
    <dbReference type="NCBI Taxonomy" id="74557"/>
    <lineage>
        <taxon>Eukaryota</taxon>
        <taxon>Sar</taxon>
        <taxon>Stramenopiles</taxon>
        <taxon>Oomycota</taxon>
        <taxon>Saprolegniomycetes</taxon>
        <taxon>Saprolegniales</taxon>
        <taxon>Achlyaceae</taxon>
        <taxon>Thraustotheca</taxon>
    </lineage>
</organism>
<feature type="compositionally biased region" description="Basic residues" evidence="1">
    <location>
        <begin position="1"/>
        <end position="11"/>
    </location>
</feature>
<evidence type="ECO:0000259" key="2">
    <source>
        <dbReference type="Pfam" id="PF03749"/>
    </source>
</evidence>
<dbReference type="EMBL" id="JNBS01000230">
    <property type="protein sequence ID" value="OQS07548.1"/>
    <property type="molecule type" value="Genomic_DNA"/>
</dbReference>
<dbReference type="InterPro" id="IPR041465">
    <property type="entry name" value="SfsA_N"/>
</dbReference>
<sequence>MATRRSLRRMHSNASLEAPTKRVKRVSKENIQQPCEVVYTPGPKIVHEYPRLVQGQLLKRYKRFLADIQLGNDEIVTVHCPNTGPMISLLDVPNAGVQLSVSDNAKRKYAHTLEQIQIQNGEWVGVHSTSANNMVGVALRKGWLPQAVEHRKITNIKAEVKHTSHSRIDFVVETKQEDVEKTFYIEVKSVTLATESNQAVFPDTVSTRAQKHVEELIAFQTKAKKDNIQSVILFLVQRKDCTSFAPSRKHDPAFAALCDAASTAGVKLIAFDCELVVEGDKGHVVLKGQLPLESSSENN</sequence>
<keyword evidence="5" id="KW-1185">Reference proteome</keyword>